<dbReference type="PANTHER" id="PTHR46538">
    <property type="entry name" value="PROTEIN KINASE DOMAIN-CONTAINING PROTEIN"/>
    <property type="match status" value="1"/>
</dbReference>
<feature type="compositionally biased region" description="Basic and acidic residues" evidence="9">
    <location>
        <begin position="591"/>
        <end position="610"/>
    </location>
</feature>
<protein>
    <recommendedName>
        <fullName evidence="10">Protein kinase domain-containing protein</fullName>
    </recommendedName>
</protein>
<evidence type="ECO:0000256" key="9">
    <source>
        <dbReference type="SAM" id="MobiDB-lite"/>
    </source>
</evidence>
<dbReference type="Pfam" id="PF12474">
    <property type="entry name" value="PKK"/>
    <property type="match status" value="2"/>
</dbReference>
<feature type="domain" description="Protein kinase" evidence="10">
    <location>
        <begin position="41"/>
        <end position="299"/>
    </location>
</feature>
<keyword evidence="8" id="KW-0175">Coiled coil</keyword>
<evidence type="ECO:0000313" key="11">
    <source>
        <dbReference type="EMBL" id="KAJ6221662.1"/>
    </source>
</evidence>
<evidence type="ECO:0000259" key="10">
    <source>
        <dbReference type="PROSITE" id="PS50011"/>
    </source>
</evidence>
<dbReference type="InterPro" id="IPR011009">
    <property type="entry name" value="Kinase-like_dom_sf"/>
</dbReference>
<keyword evidence="3" id="KW-0808">Transferase</keyword>
<dbReference type="PROSITE" id="PS00108">
    <property type="entry name" value="PROTEIN_KINASE_ST"/>
    <property type="match status" value="1"/>
</dbReference>
<organism evidence="11 12">
    <name type="scientific">Blomia tropicalis</name>
    <name type="common">Mite</name>
    <dbReference type="NCBI Taxonomy" id="40697"/>
    <lineage>
        <taxon>Eukaryota</taxon>
        <taxon>Metazoa</taxon>
        <taxon>Ecdysozoa</taxon>
        <taxon>Arthropoda</taxon>
        <taxon>Chelicerata</taxon>
        <taxon>Arachnida</taxon>
        <taxon>Acari</taxon>
        <taxon>Acariformes</taxon>
        <taxon>Sarcoptiformes</taxon>
        <taxon>Astigmata</taxon>
        <taxon>Glycyphagoidea</taxon>
        <taxon>Echimyopodidae</taxon>
        <taxon>Blomia</taxon>
    </lineage>
</organism>
<proteinExistence type="predicted"/>
<comment type="caution">
    <text evidence="11">The sequence shown here is derived from an EMBL/GenBank/DDBJ whole genome shotgun (WGS) entry which is preliminary data.</text>
</comment>
<evidence type="ECO:0000256" key="6">
    <source>
        <dbReference type="ARBA" id="ARBA00022840"/>
    </source>
</evidence>
<dbReference type="InterPro" id="IPR051585">
    <property type="entry name" value="STE20_Ser/Thr_Kinases"/>
</dbReference>
<keyword evidence="2" id="KW-0597">Phosphoprotein</keyword>
<name>A0A9Q0M9P1_BLOTA</name>
<sequence length="1134" mass="130713">MSGFFDKIKSKMFGGGQGGIETKRKKIYHNIKFDENPEDTWTKVGEIGDGAFGKVYKAQNIQTGKMAAAKICECKEEEELEDFVVEIDILAECRHSNIVELLEAYFFEGKLWMLIEFCEGGAIDSIMLDLEKPLTEPQIKYVCREMCKGLEFLHSKKVIHRDLKAGNVLLTLDGDVKIADFGVSAANKNTLQKRDSFIGTPYWMAPEVVMCETFRDNPYDYKADIWSLGITLIEFAQKEPPNHQMSPMRVLLKIQKGDPPRLDSPSKWSKLFVDFIAKCLTKDPILRPNASDLLAHPFLNSDSANDKRPILAMISEYKAEVFEEVVEVHDEDDTNIKANVSRQTSVNTDNNDSITEEKEAETLEISDEQTMTNQQNIQSPQQEQKSQQQPTTKKSSNQKRPAPKPPVIESSLDDSLTSTSKATTEILTEIVETEEKQQIESNENDQVILISHPRAELEEDQDSSTSANSSFMIKENGTFTPEQCQVTISSNHSTIINTNEVSDEDKSNISIVTIENGKKISIKSSDSIKISNSDLDDKDRSETETTKEEITVEPNEKDIRVSSRNGKNKEKIVLNNSYVPQKQQVIEELKRSSKHFEGPIKNSSSEEKSLKRTTKSVSSNDGSNIKTTIKVNLNLVSDDEPYQQKHNGSSNKTVSSTSKSSENGKLLTRIDQASSRNYERKRSELSGSQTTASSGNSISDKENGISCNSNGHHGNSNGNVNHDQAVVLRKKREMELKHKKASPSNFNPQKKTLTKTRKFIVDGVMVTTTTSKVIYGEADRLQEDHILRKQELRELKMLQKQENKQIQDLAMKSMFAYEALEKKFEIEMATLRRTYDNDRDALLRQQKQYVEKAEQQQEIDLRVTTKRIKQEQEREMKQFKETLKNEQKWLKQEIDALSKDKRKDEYRIRKEKLDLNHIEREKKFNESLLKNFDTTITRLNQSHREKLAHLERQFLQQKQQLMRGKEAAIWELEERHIYDKNNLLKKQLNDSFFLQRHQMLVRHEKELEHVKRMNNIQEEELVKRQAVEKRSLPKRIRSEMKTRELMFRESLRISMVNLAAAYNGNEEREKDSKGQTKALTEHETVKLKLLEEENLAELNQWRAQLKPRKQKLEEEFSREIDEQERFYATSTNSP</sequence>
<keyword evidence="5" id="KW-0418">Kinase</keyword>
<dbReference type="InterPro" id="IPR008271">
    <property type="entry name" value="Ser/Thr_kinase_AS"/>
</dbReference>
<dbReference type="GO" id="GO:0005524">
    <property type="term" value="F:ATP binding"/>
    <property type="evidence" value="ECO:0007669"/>
    <property type="project" value="UniProtKB-UniRule"/>
</dbReference>
<keyword evidence="6 7" id="KW-0067">ATP-binding</keyword>
<accession>A0A9Q0M9P1</accession>
<feature type="binding site" evidence="7">
    <location>
        <position position="70"/>
    </location>
    <ligand>
        <name>ATP</name>
        <dbReference type="ChEBI" id="CHEBI:30616"/>
    </ligand>
</feature>
<dbReference type="EMBL" id="JAPWDV010000001">
    <property type="protein sequence ID" value="KAJ6221662.1"/>
    <property type="molecule type" value="Genomic_DNA"/>
</dbReference>
<dbReference type="InterPro" id="IPR017441">
    <property type="entry name" value="Protein_kinase_ATP_BS"/>
</dbReference>
<keyword evidence="12" id="KW-1185">Reference proteome</keyword>
<dbReference type="Gene3D" id="3.30.200.20">
    <property type="entry name" value="Phosphorylase Kinase, domain 1"/>
    <property type="match status" value="1"/>
</dbReference>
<feature type="compositionally biased region" description="Low complexity" evidence="9">
    <location>
        <begin position="372"/>
        <end position="399"/>
    </location>
</feature>
<dbReference type="Gene3D" id="1.10.510.10">
    <property type="entry name" value="Transferase(Phosphotransferase) domain 1"/>
    <property type="match status" value="1"/>
</dbReference>
<evidence type="ECO:0000313" key="12">
    <source>
        <dbReference type="Proteomes" id="UP001142055"/>
    </source>
</evidence>
<dbReference type="InterPro" id="IPR000719">
    <property type="entry name" value="Prot_kinase_dom"/>
</dbReference>
<feature type="compositionally biased region" description="Polar residues" evidence="9">
    <location>
        <begin position="336"/>
        <end position="353"/>
    </location>
</feature>
<feature type="compositionally biased region" description="Basic and acidic residues" evidence="9">
    <location>
        <begin position="535"/>
        <end position="564"/>
    </location>
</feature>
<dbReference type="PANTHER" id="PTHR46538:SF3">
    <property type="entry name" value="PROTEIN KINASE DOMAIN-CONTAINING PROTEIN"/>
    <property type="match status" value="1"/>
</dbReference>
<feature type="coiled-coil region" evidence="8">
    <location>
        <begin position="940"/>
        <end position="975"/>
    </location>
</feature>
<dbReference type="InterPro" id="IPR022165">
    <property type="entry name" value="PKK"/>
</dbReference>
<dbReference type="SMART" id="SM00220">
    <property type="entry name" value="S_TKc"/>
    <property type="match status" value="1"/>
</dbReference>
<evidence type="ECO:0000256" key="2">
    <source>
        <dbReference type="ARBA" id="ARBA00022553"/>
    </source>
</evidence>
<feature type="compositionally biased region" description="Polar residues" evidence="9">
    <location>
        <begin position="685"/>
        <end position="698"/>
    </location>
</feature>
<dbReference type="AlphaFoldDB" id="A0A9Q0M9P1"/>
<feature type="region of interest" description="Disordered" evidence="9">
    <location>
        <begin position="336"/>
        <end position="420"/>
    </location>
</feature>
<dbReference type="SUPFAM" id="SSF56112">
    <property type="entry name" value="Protein kinase-like (PK-like)"/>
    <property type="match status" value="1"/>
</dbReference>
<evidence type="ECO:0000256" key="1">
    <source>
        <dbReference type="ARBA" id="ARBA00022527"/>
    </source>
</evidence>
<dbReference type="PROSITE" id="PS00107">
    <property type="entry name" value="PROTEIN_KINASE_ATP"/>
    <property type="match status" value="1"/>
</dbReference>
<gene>
    <name evidence="11" type="ORF">RDWZM_000207</name>
</gene>
<evidence type="ECO:0000256" key="7">
    <source>
        <dbReference type="PROSITE-ProRule" id="PRU10141"/>
    </source>
</evidence>
<keyword evidence="1" id="KW-0723">Serine/threonine-protein kinase</keyword>
<evidence type="ECO:0000256" key="3">
    <source>
        <dbReference type="ARBA" id="ARBA00022679"/>
    </source>
</evidence>
<reference evidence="11" key="1">
    <citation type="submission" date="2022-12" db="EMBL/GenBank/DDBJ databases">
        <title>Genome assemblies of Blomia tropicalis.</title>
        <authorList>
            <person name="Cui Y."/>
        </authorList>
    </citation>
    <scope>NUCLEOTIDE SEQUENCE</scope>
    <source>
        <tissue evidence="11">Adult mites</tissue>
    </source>
</reference>
<feature type="region of interest" description="Disordered" evidence="9">
    <location>
        <begin position="529"/>
        <end position="564"/>
    </location>
</feature>
<dbReference type="FunFam" id="3.30.200.20:FF:000353">
    <property type="entry name" value="Sterile20-like kinase, isoform B"/>
    <property type="match status" value="1"/>
</dbReference>
<feature type="region of interest" description="Disordered" evidence="9">
    <location>
        <begin position="591"/>
        <end position="624"/>
    </location>
</feature>
<dbReference type="Proteomes" id="UP001142055">
    <property type="component" value="Chromosome 1"/>
</dbReference>
<dbReference type="GO" id="GO:0004674">
    <property type="term" value="F:protein serine/threonine kinase activity"/>
    <property type="evidence" value="ECO:0007669"/>
    <property type="project" value="UniProtKB-KW"/>
</dbReference>
<evidence type="ECO:0000256" key="8">
    <source>
        <dbReference type="SAM" id="Coils"/>
    </source>
</evidence>
<dbReference type="Pfam" id="PF00069">
    <property type="entry name" value="Pkinase"/>
    <property type="match status" value="1"/>
</dbReference>
<dbReference type="PROSITE" id="PS50011">
    <property type="entry name" value="PROTEIN_KINASE_DOM"/>
    <property type="match status" value="1"/>
</dbReference>
<feature type="coiled-coil region" evidence="8">
    <location>
        <begin position="869"/>
        <end position="900"/>
    </location>
</feature>
<feature type="compositionally biased region" description="Polar residues" evidence="9">
    <location>
        <begin position="615"/>
        <end position="624"/>
    </location>
</feature>
<evidence type="ECO:0000256" key="5">
    <source>
        <dbReference type="ARBA" id="ARBA00022777"/>
    </source>
</evidence>
<dbReference type="OMA" id="DESCADS"/>
<feature type="compositionally biased region" description="Low complexity" evidence="9">
    <location>
        <begin position="704"/>
        <end position="721"/>
    </location>
</feature>
<feature type="compositionally biased region" description="Low complexity" evidence="9">
    <location>
        <begin position="647"/>
        <end position="665"/>
    </location>
</feature>
<dbReference type="FunFam" id="1.10.510.10:FF:001091">
    <property type="entry name" value="STE family protein kinase"/>
    <property type="match status" value="1"/>
</dbReference>
<evidence type="ECO:0000256" key="4">
    <source>
        <dbReference type="ARBA" id="ARBA00022741"/>
    </source>
</evidence>
<keyword evidence="4 7" id="KW-0547">Nucleotide-binding</keyword>
<feature type="region of interest" description="Disordered" evidence="9">
    <location>
        <begin position="640"/>
        <end position="721"/>
    </location>
</feature>